<evidence type="ECO:0000313" key="1">
    <source>
        <dbReference type="EMBL" id="MRH22707.1"/>
    </source>
</evidence>
<comment type="caution">
    <text evidence="1">The sequence shown here is derived from an EMBL/GenBank/DDBJ whole genome shotgun (WGS) entry which is preliminary data.</text>
</comment>
<dbReference type="RefSeq" id="WP_153749967.1">
    <property type="nucleotide sequence ID" value="NZ_BAAADI010000041.1"/>
</dbReference>
<evidence type="ECO:0000313" key="2">
    <source>
        <dbReference type="Proteomes" id="UP000466730"/>
    </source>
</evidence>
<organism evidence="1 2">
    <name type="scientific">Rhodovulum strictum</name>
    <dbReference type="NCBI Taxonomy" id="58314"/>
    <lineage>
        <taxon>Bacteria</taxon>
        <taxon>Pseudomonadati</taxon>
        <taxon>Pseudomonadota</taxon>
        <taxon>Alphaproteobacteria</taxon>
        <taxon>Rhodobacterales</taxon>
        <taxon>Paracoccaceae</taxon>
        <taxon>Rhodovulum</taxon>
    </lineage>
</organism>
<proteinExistence type="predicted"/>
<reference evidence="1 2" key="1">
    <citation type="submission" date="2019-11" db="EMBL/GenBank/DDBJ databases">
        <title>Draft Whole-Genome sequence of the marine photosynthetic bacterium Rhodovulum strictum DSM 11289.</title>
        <authorList>
            <person name="Kyndt J.A."/>
            <person name="Meyer T.E."/>
        </authorList>
    </citation>
    <scope>NUCLEOTIDE SEQUENCE [LARGE SCALE GENOMIC DNA]</scope>
    <source>
        <strain evidence="1 2">DSM 11289</strain>
    </source>
</reference>
<dbReference type="EMBL" id="WJPO01000037">
    <property type="protein sequence ID" value="MRH22707.1"/>
    <property type="molecule type" value="Genomic_DNA"/>
</dbReference>
<keyword evidence="2" id="KW-1185">Reference proteome</keyword>
<dbReference type="OrthoDB" id="316630at2"/>
<accession>A0A844BRZ6</accession>
<protein>
    <recommendedName>
        <fullName evidence="3">Haemin-degrading HemS/ChuX domain-containing protein</fullName>
    </recommendedName>
</protein>
<gene>
    <name evidence="1" type="ORF">GH815_17165</name>
</gene>
<dbReference type="AlphaFoldDB" id="A0A844BRZ6"/>
<dbReference type="SUPFAM" id="SSF144064">
    <property type="entry name" value="Heme iron utilization protein-like"/>
    <property type="match status" value="1"/>
</dbReference>
<dbReference type="Proteomes" id="UP000466730">
    <property type="component" value="Unassembled WGS sequence"/>
</dbReference>
<name>A0A844BRZ6_9RHOB</name>
<evidence type="ECO:0008006" key="3">
    <source>
        <dbReference type="Google" id="ProtNLM"/>
    </source>
</evidence>
<sequence>MTDLTPFPGQSCERLEGLSPGVILARLAGMSRVRISACSAGVIHERIGPLERVVRSGGTARIEGACHAATVDLAALSAVVLDRGPLLAGAGSPRLDFLDIGGVRLFSVMAMGGLGRFERLVTRTCRSPVRFPAGGVSARRSPVRTMPPDDAARRPFCQRCDTGVEAAITLDRIGLRQSWRGRIEGFTVAMGYLTVETPDFRLHIAAGAIARWRPGPDGLAAICPEGRPLGLTLASPALA</sequence>